<dbReference type="Proteomes" id="UP000289260">
    <property type="component" value="Chromosome"/>
</dbReference>
<protein>
    <recommendedName>
        <fullName evidence="8">Cardiolipin synthase N-terminal domain-containing protein</fullName>
    </recommendedName>
</protein>
<sequence>MVRVVIVGIVVAVAFTLYALVDAAMTDASRARGVSKPLWVVIVVLLPVIGGVLWFVIGKGAKSTAARRPAPDDDPRFTGTRLSNEDLDAHMRDLEERLRELDNETYPGEGQAGPDPEPTAETERETTEGARDHEAPDESRGAEDAAGQPGGGDESANGSDARPDGDAAQK</sequence>
<keyword evidence="3 7" id="KW-0812">Transmembrane</keyword>
<dbReference type="InterPro" id="IPR027379">
    <property type="entry name" value="CLS_N"/>
</dbReference>
<proteinExistence type="predicted"/>
<organism evidence="9 10">
    <name type="scientific">Leucobacter triazinivorans</name>
    <dbReference type="NCBI Taxonomy" id="1784719"/>
    <lineage>
        <taxon>Bacteria</taxon>
        <taxon>Bacillati</taxon>
        <taxon>Actinomycetota</taxon>
        <taxon>Actinomycetes</taxon>
        <taxon>Micrococcales</taxon>
        <taxon>Microbacteriaceae</taxon>
        <taxon>Leucobacter</taxon>
    </lineage>
</organism>
<evidence type="ECO:0000259" key="8">
    <source>
        <dbReference type="Pfam" id="PF13396"/>
    </source>
</evidence>
<keyword evidence="2" id="KW-1003">Cell membrane</keyword>
<dbReference type="EMBL" id="CP035806">
    <property type="protein sequence ID" value="QBE49198.1"/>
    <property type="molecule type" value="Genomic_DNA"/>
</dbReference>
<evidence type="ECO:0000256" key="3">
    <source>
        <dbReference type="ARBA" id="ARBA00022692"/>
    </source>
</evidence>
<evidence type="ECO:0000256" key="7">
    <source>
        <dbReference type="SAM" id="Phobius"/>
    </source>
</evidence>
<evidence type="ECO:0000256" key="1">
    <source>
        <dbReference type="ARBA" id="ARBA00004651"/>
    </source>
</evidence>
<evidence type="ECO:0000313" key="9">
    <source>
        <dbReference type="EMBL" id="QBE49198.1"/>
    </source>
</evidence>
<feature type="compositionally biased region" description="Basic and acidic residues" evidence="6">
    <location>
        <begin position="83"/>
        <end position="102"/>
    </location>
</feature>
<feature type="region of interest" description="Disordered" evidence="6">
    <location>
        <begin position="64"/>
        <end position="170"/>
    </location>
</feature>
<evidence type="ECO:0000256" key="2">
    <source>
        <dbReference type="ARBA" id="ARBA00022475"/>
    </source>
</evidence>
<dbReference type="GO" id="GO:0005886">
    <property type="term" value="C:plasma membrane"/>
    <property type="evidence" value="ECO:0007669"/>
    <property type="project" value="UniProtKB-SubCell"/>
</dbReference>
<dbReference type="Pfam" id="PF13396">
    <property type="entry name" value="PLDc_N"/>
    <property type="match status" value="1"/>
</dbReference>
<evidence type="ECO:0000256" key="4">
    <source>
        <dbReference type="ARBA" id="ARBA00022989"/>
    </source>
</evidence>
<gene>
    <name evidence="9" type="ORF">EVS81_10390</name>
</gene>
<accession>A0A4P6KGS5</accession>
<comment type="subcellular location">
    <subcellularLocation>
        <location evidence="1">Cell membrane</location>
        <topology evidence="1">Multi-pass membrane protein</topology>
    </subcellularLocation>
</comment>
<keyword evidence="5 7" id="KW-0472">Membrane</keyword>
<feature type="compositionally biased region" description="Basic and acidic residues" evidence="6">
    <location>
        <begin position="121"/>
        <end position="143"/>
    </location>
</feature>
<dbReference type="KEGG" id="ltr:EVS81_10390"/>
<keyword evidence="10" id="KW-1185">Reference proteome</keyword>
<keyword evidence="4 7" id="KW-1133">Transmembrane helix</keyword>
<name>A0A4P6KGS5_9MICO</name>
<feature type="compositionally biased region" description="Basic and acidic residues" evidence="6">
    <location>
        <begin position="161"/>
        <end position="170"/>
    </location>
</feature>
<reference evidence="9 10" key="1">
    <citation type="submission" date="2019-02" db="EMBL/GenBank/DDBJ databases">
        <authorList>
            <person name="Sun L."/>
            <person name="Pan D."/>
            <person name="Wu X."/>
        </authorList>
    </citation>
    <scope>NUCLEOTIDE SEQUENCE [LARGE SCALE GENOMIC DNA]</scope>
    <source>
        <strain evidence="9 10">JW-1</strain>
    </source>
</reference>
<evidence type="ECO:0000256" key="6">
    <source>
        <dbReference type="SAM" id="MobiDB-lite"/>
    </source>
</evidence>
<dbReference type="AlphaFoldDB" id="A0A4P6KGS5"/>
<feature type="transmembrane region" description="Helical" evidence="7">
    <location>
        <begin position="39"/>
        <end position="58"/>
    </location>
</feature>
<dbReference type="RefSeq" id="WP_130110328.1">
    <property type="nucleotide sequence ID" value="NZ_CP035806.1"/>
</dbReference>
<evidence type="ECO:0000313" key="10">
    <source>
        <dbReference type="Proteomes" id="UP000289260"/>
    </source>
</evidence>
<dbReference type="OrthoDB" id="3298527at2"/>
<evidence type="ECO:0000256" key="5">
    <source>
        <dbReference type="ARBA" id="ARBA00023136"/>
    </source>
</evidence>
<feature type="domain" description="Cardiolipin synthase N-terminal" evidence="8">
    <location>
        <begin position="14"/>
        <end position="58"/>
    </location>
</feature>